<organism evidence="1 2">
    <name type="scientific">Alkalibacter saccharofermentans DSM 14828</name>
    <dbReference type="NCBI Taxonomy" id="1120975"/>
    <lineage>
        <taxon>Bacteria</taxon>
        <taxon>Bacillati</taxon>
        <taxon>Bacillota</taxon>
        <taxon>Clostridia</taxon>
        <taxon>Eubacteriales</taxon>
        <taxon>Eubacteriaceae</taxon>
        <taxon>Alkalibacter</taxon>
    </lineage>
</organism>
<dbReference type="GO" id="GO:0006313">
    <property type="term" value="P:DNA transposition"/>
    <property type="evidence" value="ECO:0007669"/>
    <property type="project" value="InterPro"/>
</dbReference>
<name>A0A1M4UVZ0_9FIRM</name>
<dbReference type="GO" id="GO:0043565">
    <property type="term" value="F:sequence-specific DNA binding"/>
    <property type="evidence" value="ECO:0007669"/>
    <property type="project" value="InterPro"/>
</dbReference>
<dbReference type="Proteomes" id="UP000184251">
    <property type="component" value="Unassembled WGS sequence"/>
</dbReference>
<dbReference type="InterPro" id="IPR002514">
    <property type="entry name" value="Transposase_8"/>
</dbReference>
<evidence type="ECO:0000313" key="2">
    <source>
        <dbReference type="Proteomes" id="UP000184251"/>
    </source>
</evidence>
<dbReference type="GO" id="GO:0004803">
    <property type="term" value="F:transposase activity"/>
    <property type="evidence" value="ECO:0007669"/>
    <property type="project" value="InterPro"/>
</dbReference>
<dbReference type="STRING" id="1120975.SAMN02746064_00841"/>
<dbReference type="InterPro" id="IPR036388">
    <property type="entry name" value="WH-like_DNA-bd_sf"/>
</dbReference>
<dbReference type="SUPFAM" id="SSF48295">
    <property type="entry name" value="TrpR-like"/>
    <property type="match status" value="1"/>
</dbReference>
<evidence type="ECO:0000313" key="1">
    <source>
        <dbReference type="EMBL" id="SHE60941.1"/>
    </source>
</evidence>
<dbReference type="InterPro" id="IPR010921">
    <property type="entry name" value="Trp_repressor/repl_initiator"/>
</dbReference>
<gene>
    <name evidence="1" type="ORF">SAMN02746064_00841</name>
</gene>
<dbReference type="Gene3D" id="1.10.10.10">
    <property type="entry name" value="Winged helix-like DNA-binding domain superfamily/Winged helix DNA-binding domain"/>
    <property type="match status" value="1"/>
</dbReference>
<keyword evidence="2" id="KW-1185">Reference proteome</keyword>
<protein>
    <submittedName>
        <fullName evidence="1">Transposase</fullName>
    </submittedName>
</protein>
<accession>A0A1M4UVZ0</accession>
<dbReference type="RefSeq" id="WP_073269831.1">
    <property type="nucleotide sequence ID" value="NZ_FQTU01000004.1"/>
</dbReference>
<dbReference type="Pfam" id="PF01527">
    <property type="entry name" value="HTH_Tnp_1"/>
    <property type="match status" value="1"/>
</dbReference>
<dbReference type="EMBL" id="FQTU01000004">
    <property type="protein sequence ID" value="SHE60941.1"/>
    <property type="molecule type" value="Genomic_DNA"/>
</dbReference>
<proteinExistence type="predicted"/>
<reference evidence="1 2" key="1">
    <citation type="submission" date="2016-11" db="EMBL/GenBank/DDBJ databases">
        <authorList>
            <person name="Jaros S."/>
            <person name="Januszkiewicz K."/>
            <person name="Wedrychowicz H."/>
        </authorList>
    </citation>
    <scope>NUCLEOTIDE SEQUENCE [LARGE SCALE GENOMIC DNA]</scope>
    <source>
        <strain evidence="1 2">DSM 14828</strain>
    </source>
</reference>
<sequence>MSKRRRFIPEEKAKIVLELLSGEHTIAELTAKYDVNANQLEKWGKEFINNADVAFGKENSKET</sequence>
<dbReference type="AlphaFoldDB" id="A0A1M4UVZ0"/>